<dbReference type="EMBL" id="SLXA01000010">
    <property type="protein sequence ID" value="TCO84060.1"/>
    <property type="molecule type" value="Genomic_DNA"/>
</dbReference>
<evidence type="ECO:0000256" key="3">
    <source>
        <dbReference type="ARBA" id="ARBA00022777"/>
    </source>
</evidence>
<evidence type="ECO:0000256" key="1">
    <source>
        <dbReference type="ARBA" id="ARBA00009156"/>
    </source>
</evidence>
<dbReference type="Pfam" id="PF00370">
    <property type="entry name" value="FGGY_N"/>
    <property type="match status" value="1"/>
</dbReference>
<accession>A0A4R2LC83</accession>
<dbReference type="PANTHER" id="PTHR43095:SF5">
    <property type="entry name" value="XYLULOSE KINASE"/>
    <property type="match status" value="1"/>
</dbReference>
<dbReference type="InterPro" id="IPR018484">
    <property type="entry name" value="FGGY_N"/>
</dbReference>
<gene>
    <name evidence="6" type="ORF">EV212_11083</name>
</gene>
<evidence type="ECO:0000313" key="6">
    <source>
        <dbReference type="EMBL" id="TCO84060.1"/>
    </source>
</evidence>
<proteinExistence type="inferred from homology"/>
<dbReference type="InterPro" id="IPR018485">
    <property type="entry name" value="FGGY_C"/>
</dbReference>
<dbReference type="Pfam" id="PF02782">
    <property type="entry name" value="FGGY_C"/>
    <property type="match status" value="1"/>
</dbReference>
<keyword evidence="3 6" id="KW-0418">Kinase</keyword>
<keyword evidence="2" id="KW-0808">Transferase</keyword>
<dbReference type="Proteomes" id="UP000295711">
    <property type="component" value="Unassembled WGS sequence"/>
</dbReference>
<sequence length="499" mass="55250">MACYLGIDIGTRESKGVLVDHRGKILAMEVIGHDVDNPRPGWFSQDADTIWWGDFCRLSHWLMASAQVSESEIGCVGLSALGCDCVPVDKEGKAIFDAILYGIDSRSQDEIEWVLKKYGEDAERVFGHTPCSSDVAPKIMWFKNHHPDIWEKAYKFLTASSYLCGRLTGNYVLDPYLAEDFLPLYDLKEGRINSEGCREFCRPDQLADLLPATAIAGTVTETAARDTGLRVGTPVLTGTGDSGAEAISSGVCQPGDMMIQLGSTGYMIYLSDHQIEEPRLWPGTFILPGTYGICAGTNMAGALTQWMRDQWYRDINNENESPFHRMEMEASEVPAGSEGLICLPYFAGERTPVNDPKARGVFFGLETRHTRGHMVRAGIEGICYTIRNNVELMKAHGLPMRRIFAVGGGTKNALWLQCLADILEQEVCVPAVSFGAAYGDALMAALAGGTFADWNELSTKIQVKKTYIPNSENFSLYRKQGKIFNKFYEATKDYMHQLS</sequence>
<feature type="domain" description="Carbohydrate kinase FGGY N-terminal" evidence="4">
    <location>
        <begin position="4"/>
        <end position="244"/>
    </location>
</feature>
<dbReference type="GO" id="GO:0005975">
    <property type="term" value="P:carbohydrate metabolic process"/>
    <property type="evidence" value="ECO:0007669"/>
    <property type="project" value="InterPro"/>
</dbReference>
<dbReference type="RefSeq" id="WP_132092706.1">
    <property type="nucleotide sequence ID" value="NZ_JANKAQ010000011.1"/>
</dbReference>
<feature type="domain" description="Carbohydrate kinase FGGY C-terminal" evidence="5">
    <location>
        <begin position="258"/>
        <end position="447"/>
    </location>
</feature>
<dbReference type="AlphaFoldDB" id="A0A4R2LC83"/>
<dbReference type="OrthoDB" id="9805576at2"/>
<dbReference type="PANTHER" id="PTHR43095">
    <property type="entry name" value="SUGAR KINASE"/>
    <property type="match status" value="1"/>
</dbReference>
<name>A0A4R2LC83_9FIRM</name>
<evidence type="ECO:0000259" key="5">
    <source>
        <dbReference type="Pfam" id="PF02782"/>
    </source>
</evidence>
<evidence type="ECO:0000259" key="4">
    <source>
        <dbReference type="Pfam" id="PF00370"/>
    </source>
</evidence>
<dbReference type="GO" id="GO:0016301">
    <property type="term" value="F:kinase activity"/>
    <property type="evidence" value="ECO:0007669"/>
    <property type="project" value="UniProtKB-KW"/>
</dbReference>
<dbReference type="InterPro" id="IPR043129">
    <property type="entry name" value="ATPase_NBD"/>
</dbReference>
<evidence type="ECO:0000313" key="7">
    <source>
        <dbReference type="Proteomes" id="UP000295711"/>
    </source>
</evidence>
<dbReference type="CDD" id="cd07804">
    <property type="entry name" value="ASKHA_NBD_FGGY_RrXK-like"/>
    <property type="match status" value="1"/>
</dbReference>
<dbReference type="InterPro" id="IPR050406">
    <property type="entry name" value="FGGY_Carb_Kinase"/>
</dbReference>
<dbReference type="PIRSF" id="PIRSF000538">
    <property type="entry name" value="GlpK"/>
    <property type="match status" value="1"/>
</dbReference>
<protein>
    <submittedName>
        <fullName evidence="6">Xylulokinase</fullName>
    </submittedName>
</protein>
<dbReference type="Gene3D" id="3.30.420.40">
    <property type="match status" value="2"/>
</dbReference>
<organism evidence="6 7">
    <name type="scientific">Frisingicoccus caecimuris</name>
    <dbReference type="NCBI Taxonomy" id="1796636"/>
    <lineage>
        <taxon>Bacteria</taxon>
        <taxon>Bacillati</taxon>
        <taxon>Bacillota</taxon>
        <taxon>Clostridia</taxon>
        <taxon>Lachnospirales</taxon>
        <taxon>Lachnospiraceae</taxon>
        <taxon>Frisingicoccus</taxon>
    </lineage>
</organism>
<dbReference type="SUPFAM" id="SSF53067">
    <property type="entry name" value="Actin-like ATPase domain"/>
    <property type="match status" value="2"/>
</dbReference>
<evidence type="ECO:0000256" key="2">
    <source>
        <dbReference type="ARBA" id="ARBA00022679"/>
    </source>
</evidence>
<comment type="similarity">
    <text evidence="1">Belongs to the FGGY kinase family.</text>
</comment>
<keyword evidence="7" id="KW-1185">Reference proteome</keyword>
<reference evidence="6 7" key="1">
    <citation type="submission" date="2019-03" db="EMBL/GenBank/DDBJ databases">
        <title>Genomic Encyclopedia of Type Strains, Phase IV (KMG-IV): sequencing the most valuable type-strain genomes for metagenomic binning, comparative biology and taxonomic classification.</title>
        <authorList>
            <person name="Goeker M."/>
        </authorList>
    </citation>
    <scope>NUCLEOTIDE SEQUENCE [LARGE SCALE GENOMIC DNA]</scope>
    <source>
        <strain evidence="6 7">DSM 28559</strain>
    </source>
</reference>
<comment type="caution">
    <text evidence="6">The sequence shown here is derived from an EMBL/GenBank/DDBJ whole genome shotgun (WGS) entry which is preliminary data.</text>
</comment>
<dbReference type="InterPro" id="IPR000577">
    <property type="entry name" value="Carb_kinase_FGGY"/>
</dbReference>